<sequence length="241" mass="25808">MFYTTAPSTATPHSYVADKLRSPTVVSSHVSSSHCTSPSPVPSAWSTHASLGSHEPRTPWAPNLATVELPRADHRSLARGPSYSPLQLNPLLAYNASKQLMYKLKYRLDPRKVANPALLHDPATFPPTSTLVLTVAQAPGNWACTIRAPSPASPVTAGQVLNALYDLFQAPMSKEEYGALHPAMTAEVSLAFQRRTSGSGADYRHGLRRIDSLGFKTLFLGLMPSPDGSGAWMVCTGAPSS</sequence>
<name>A0ABR3JXZ5_9AGAR</name>
<evidence type="ECO:0000313" key="4">
    <source>
        <dbReference type="Proteomes" id="UP001556367"/>
    </source>
</evidence>
<organism evidence="3 4">
    <name type="scientific">Hohenbuehelia grisea</name>
    <dbReference type="NCBI Taxonomy" id="104357"/>
    <lineage>
        <taxon>Eukaryota</taxon>
        <taxon>Fungi</taxon>
        <taxon>Dikarya</taxon>
        <taxon>Basidiomycota</taxon>
        <taxon>Agaricomycotina</taxon>
        <taxon>Agaricomycetes</taxon>
        <taxon>Agaricomycetidae</taxon>
        <taxon>Agaricales</taxon>
        <taxon>Pleurotineae</taxon>
        <taxon>Pleurotaceae</taxon>
        <taxon>Hohenbuehelia</taxon>
    </lineage>
</organism>
<evidence type="ECO:0000256" key="1">
    <source>
        <dbReference type="SAM" id="MobiDB-lite"/>
    </source>
</evidence>
<comment type="caution">
    <text evidence="3">The sequence shown here is derived from an EMBL/GenBank/DDBJ whole genome shotgun (WGS) entry which is preliminary data.</text>
</comment>
<dbReference type="InterPro" id="IPR046522">
    <property type="entry name" value="DUF6699"/>
</dbReference>
<dbReference type="Pfam" id="PF20415">
    <property type="entry name" value="DUF6699"/>
    <property type="match status" value="1"/>
</dbReference>
<reference evidence="4" key="1">
    <citation type="submission" date="2024-06" db="EMBL/GenBank/DDBJ databases">
        <title>Multi-omics analyses provide insights into the biosynthesis of the anticancer antibiotic pleurotin in Hohenbuehelia grisea.</title>
        <authorList>
            <person name="Weaver J.A."/>
            <person name="Alberti F."/>
        </authorList>
    </citation>
    <scope>NUCLEOTIDE SEQUENCE [LARGE SCALE GENOMIC DNA]</scope>
    <source>
        <strain evidence="4">T-177</strain>
    </source>
</reference>
<gene>
    <name evidence="3" type="ORF">HGRIS_011912</name>
</gene>
<proteinExistence type="predicted"/>
<evidence type="ECO:0000313" key="3">
    <source>
        <dbReference type="EMBL" id="KAL0960285.1"/>
    </source>
</evidence>
<feature type="domain" description="DUF6699" evidence="2">
    <location>
        <begin position="113"/>
        <end position="227"/>
    </location>
</feature>
<dbReference type="Proteomes" id="UP001556367">
    <property type="component" value="Unassembled WGS sequence"/>
</dbReference>
<evidence type="ECO:0000259" key="2">
    <source>
        <dbReference type="Pfam" id="PF20415"/>
    </source>
</evidence>
<feature type="compositionally biased region" description="Low complexity" evidence="1">
    <location>
        <begin position="29"/>
        <end position="38"/>
    </location>
</feature>
<dbReference type="EMBL" id="JASNQZ010000002">
    <property type="protein sequence ID" value="KAL0960285.1"/>
    <property type="molecule type" value="Genomic_DNA"/>
</dbReference>
<accession>A0ABR3JXZ5</accession>
<protein>
    <recommendedName>
        <fullName evidence="2">DUF6699 domain-containing protein</fullName>
    </recommendedName>
</protein>
<feature type="region of interest" description="Disordered" evidence="1">
    <location>
        <begin position="29"/>
        <end position="61"/>
    </location>
</feature>
<keyword evidence="4" id="KW-1185">Reference proteome</keyword>